<protein>
    <recommendedName>
        <fullName evidence="3">Haloacid dehalogenase</fullName>
    </recommendedName>
</protein>
<comment type="caution">
    <text evidence="1">The sequence shown here is derived from an EMBL/GenBank/DDBJ whole genome shotgun (WGS) entry which is preliminary data.</text>
</comment>
<gene>
    <name evidence="1" type="ORF">PU560_16510</name>
</gene>
<keyword evidence="2" id="KW-1185">Reference proteome</keyword>
<evidence type="ECO:0000313" key="1">
    <source>
        <dbReference type="EMBL" id="MDD9208055.1"/>
    </source>
</evidence>
<accession>A0ABT5U162</accession>
<dbReference type="EMBL" id="JARACI010001186">
    <property type="protein sequence ID" value="MDD9208055.1"/>
    <property type="molecule type" value="Genomic_DNA"/>
</dbReference>
<evidence type="ECO:0008006" key="3">
    <source>
        <dbReference type="Google" id="ProtNLM"/>
    </source>
</evidence>
<dbReference type="InterPro" id="IPR023214">
    <property type="entry name" value="HAD_sf"/>
</dbReference>
<dbReference type="InterPro" id="IPR023198">
    <property type="entry name" value="PGP-like_dom2"/>
</dbReference>
<dbReference type="Gene3D" id="1.10.150.240">
    <property type="entry name" value="Putative phosphatase, domain 2"/>
    <property type="match status" value="1"/>
</dbReference>
<feature type="non-terminal residue" evidence="1">
    <location>
        <position position="113"/>
    </location>
</feature>
<reference evidence="1" key="1">
    <citation type="submission" date="2023-02" db="EMBL/GenBank/DDBJ databases">
        <title>Georgenia sp.10Sc9-8, isolated from a soil sample collected from the Taklamakan desert.</title>
        <authorList>
            <person name="Liu S."/>
        </authorList>
    </citation>
    <scope>NUCLEOTIDE SEQUENCE</scope>
    <source>
        <strain evidence="1">10Sc9-8</strain>
    </source>
</reference>
<evidence type="ECO:0000313" key="2">
    <source>
        <dbReference type="Proteomes" id="UP001165561"/>
    </source>
</evidence>
<dbReference type="Proteomes" id="UP001165561">
    <property type="component" value="Unassembled WGS sequence"/>
</dbReference>
<name>A0ABT5U162_9MICO</name>
<organism evidence="1 2">
    <name type="scientific">Georgenia halotolerans</name>
    <dbReference type="NCBI Taxonomy" id="3028317"/>
    <lineage>
        <taxon>Bacteria</taxon>
        <taxon>Bacillati</taxon>
        <taxon>Actinomycetota</taxon>
        <taxon>Actinomycetes</taxon>
        <taxon>Micrococcales</taxon>
        <taxon>Bogoriellaceae</taxon>
        <taxon>Georgenia</taxon>
    </lineage>
</organism>
<sequence length="113" mass="11931">MFDMPITRETEMTEAPHVVVLDVNETLSDMAPMQARWEDVGAPGHVAQQWFAEVLRDGFALTAAGAAAPFSTIAAATAERLLRATSGSDESVPAAVGHIMAGFGELTVHPDVP</sequence>
<dbReference type="Gene3D" id="3.40.50.1000">
    <property type="entry name" value="HAD superfamily/HAD-like"/>
    <property type="match status" value="1"/>
</dbReference>
<proteinExistence type="predicted"/>